<dbReference type="InterPro" id="IPR036640">
    <property type="entry name" value="ABC1_TM_sf"/>
</dbReference>
<dbReference type="Gene3D" id="1.20.1560.10">
    <property type="entry name" value="ABC transporter type 1, transmembrane domain"/>
    <property type="match status" value="1"/>
</dbReference>
<dbReference type="InterPro" id="IPR003593">
    <property type="entry name" value="AAA+_ATPase"/>
</dbReference>
<keyword evidence="7 9" id="KW-1133">Transmembrane helix</keyword>
<evidence type="ECO:0000313" key="13">
    <source>
        <dbReference type="Proteomes" id="UP000095546"/>
    </source>
</evidence>
<feature type="transmembrane region" description="Helical" evidence="9">
    <location>
        <begin position="186"/>
        <end position="203"/>
    </location>
</feature>
<keyword evidence="8 9" id="KW-0472">Membrane</keyword>
<dbReference type="PANTHER" id="PTHR43394:SF1">
    <property type="entry name" value="ATP-BINDING CASSETTE SUB-FAMILY B MEMBER 10, MITOCHONDRIAL"/>
    <property type="match status" value="1"/>
</dbReference>
<dbReference type="Pfam" id="PF00005">
    <property type="entry name" value="ABC_tran"/>
    <property type="match status" value="1"/>
</dbReference>
<feature type="domain" description="ABC transporter" evidence="10">
    <location>
        <begin position="359"/>
        <end position="593"/>
    </location>
</feature>
<dbReference type="SUPFAM" id="SSF52540">
    <property type="entry name" value="P-loop containing nucleoside triphosphate hydrolases"/>
    <property type="match status" value="1"/>
</dbReference>
<gene>
    <name evidence="12" type="primary">msbA</name>
    <name evidence="12" type="ORF">ERS852385_01307</name>
</gene>
<dbReference type="GO" id="GO:0005524">
    <property type="term" value="F:ATP binding"/>
    <property type="evidence" value="ECO:0007669"/>
    <property type="project" value="UniProtKB-KW"/>
</dbReference>
<evidence type="ECO:0000256" key="4">
    <source>
        <dbReference type="ARBA" id="ARBA00022692"/>
    </source>
</evidence>
<dbReference type="CDD" id="cd03254">
    <property type="entry name" value="ABCC_Glucan_exporter_like"/>
    <property type="match status" value="1"/>
</dbReference>
<feature type="transmembrane region" description="Helical" evidence="9">
    <location>
        <begin position="278"/>
        <end position="307"/>
    </location>
</feature>
<dbReference type="EC" id="3.6.3.-" evidence="12"/>
<dbReference type="FunFam" id="1.20.1560.10:FF:000011">
    <property type="entry name" value="Multidrug ABC transporter ATP-binding protein"/>
    <property type="match status" value="1"/>
</dbReference>
<feature type="transmembrane region" description="Helical" evidence="9">
    <location>
        <begin position="84"/>
        <end position="101"/>
    </location>
</feature>
<evidence type="ECO:0000259" key="11">
    <source>
        <dbReference type="PROSITE" id="PS50929"/>
    </source>
</evidence>
<dbReference type="InterPro" id="IPR039421">
    <property type="entry name" value="Type_1_exporter"/>
</dbReference>
<evidence type="ECO:0000256" key="1">
    <source>
        <dbReference type="ARBA" id="ARBA00004651"/>
    </source>
</evidence>
<evidence type="ECO:0000256" key="3">
    <source>
        <dbReference type="ARBA" id="ARBA00022475"/>
    </source>
</evidence>
<evidence type="ECO:0000256" key="6">
    <source>
        <dbReference type="ARBA" id="ARBA00022840"/>
    </source>
</evidence>
<feature type="domain" description="ABC transmembrane type-1" evidence="11">
    <location>
        <begin position="47"/>
        <end position="327"/>
    </location>
</feature>
<dbReference type="PROSITE" id="PS50929">
    <property type="entry name" value="ABC_TM1F"/>
    <property type="match status" value="1"/>
</dbReference>
<evidence type="ECO:0000256" key="8">
    <source>
        <dbReference type="ARBA" id="ARBA00023136"/>
    </source>
</evidence>
<dbReference type="Pfam" id="PF00664">
    <property type="entry name" value="ABC_membrane"/>
    <property type="match status" value="1"/>
</dbReference>
<dbReference type="GeneID" id="83710747"/>
<feature type="transmembrane region" description="Helical" evidence="9">
    <location>
        <begin position="152"/>
        <end position="180"/>
    </location>
</feature>
<dbReference type="STRING" id="187979.ERS852385_01307"/>
<organism evidence="12 13">
    <name type="scientific">Mitsuokella jalaludinii</name>
    <dbReference type="NCBI Taxonomy" id="187979"/>
    <lineage>
        <taxon>Bacteria</taxon>
        <taxon>Bacillati</taxon>
        <taxon>Bacillota</taxon>
        <taxon>Negativicutes</taxon>
        <taxon>Selenomonadales</taxon>
        <taxon>Selenomonadaceae</taxon>
        <taxon>Mitsuokella</taxon>
    </lineage>
</organism>
<dbReference type="GO" id="GO:0016887">
    <property type="term" value="F:ATP hydrolysis activity"/>
    <property type="evidence" value="ECO:0007669"/>
    <property type="project" value="InterPro"/>
</dbReference>
<evidence type="ECO:0000256" key="9">
    <source>
        <dbReference type="SAM" id="Phobius"/>
    </source>
</evidence>
<dbReference type="GO" id="GO:0005886">
    <property type="term" value="C:plasma membrane"/>
    <property type="evidence" value="ECO:0007669"/>
    <property type="project" value="UniProtKB-SubCell"/>
</dbReference>
<dbReference type="Gene3D" id="3.40.50.300">
    <property type="entry name" value="P-loop containing nucleotide triphosphate hydrolases"/>
    <property type="match status" value="1"/>
</dbReference>
<dbReference type="CDD" id="cd18547">
    <property type="entry name" value="ABC_6TM_Tm288_like"/>
    <property type="match status" value="1"/>
</dbReference>
<dbReference type="Proteomes" id="UP000095546">
    <property type="component" value="Unassembled WGS sequence"/>
</dbReference>
<dbReference type="SMART" id="SM00382">
    <property type="entry name" value="AAA"/>
    <property type="match status" value="1"/>
</dbReference>
<proteinExistence type="predicted"/>
<dbReference type="SUPFAM" id="SSF90123">
    <property type="entry name" value="ABC transporter transmembrane region"/>
    <property type="match status" value="1"/>
</dbReference>
<feature type="transmembrane region" description="Helical" evidence="9">
    <location>
        <begin position="43"/>
        <end position="64"/>
    </location>
</feature>
<evidence type="ECO:0000313" key="12">
    <source>
        <dbReference type="EMBL" id="CUN76265.1"/>
    </source>
</evidence>
<comment type="subcellular location">
    <subcellularLocation>
        <location evidence="1">Cell membrane</location>
        <topology evidence="1">Multi-pass membrane protein</topology>
    </subcellularLocation>
</comment>
<evidence type="ECO:0000256" key="7">
    <source>
        <dbReference type="ARBA" id="ARBA00022989"/>
    </source>
</evidence>
<accession>A0A173ZM48</accession>
<evidence type="ECO:0000259" key="10">
    <source>
        <dbReference type="PROSITE" id="PS50893"/>
    </source>
</evidence>
<protein>
    <submittedName>
        <fullName evidence="12">Lipid A export ATP-binding/permease protein MsbA</fullName>
        <ecNumber evidence="12">3.6.3.-</ecNumber>
    </submittedName>
</protein>
<evidence type="ECO:0000256" key="5">
    <source>
        <dbReference type="ARBA" id="ARBA00022741"/>
    </source>
</evidence>
<keyword evidence="4 9" id="KW-0812">Transmembrane</keyword>
<reference evidence="12 13" key="1">
    <citation type="submission" date="2015-09" db="EMBL/GenBank/DDBJ databases">
        <authorList>
            <consortium name="Pathogen Informatics"/>
        </authorList>
    </citation>
    <scope>NUCLEOTIDE SEQUENCE [LARGE SCALE GENOMIC DNA]</scope>
    <source>
        <strain evidence="12 13">2789STDY5608828</strain>
    </source>
</reference>
<dbReference type="FunFam" id="3.40.50.300:FF:000287">
    <property type="entry name" value="Multidrug ABC transporter ATP-binding protein"/>
    <property type="match status" value="1"/>
</dbReference>
<name>A0A173ZM48_9FIRM</name>
<dbReference type="EMBL" id="CYYU01000007">
    <property type="protein sequence ID" value="CUN76265.1"/>
    <property type="molecule type" value="Genomic_DNA"/>
</dbReference>
<dbReference type="AlphaFoldDB" id="A0A173ZM48"/>
<keyword evidence="12" id="KW-0378">Hydrolase</keyword>
<keyword evidence="5" id="KW-0547">Nucleotide-binding</keyword>
<sequence length="600" mass="66784">MARKRQEAPHFGPHRHMKAPVEHAMHRKATCLRLLRYFREERWRVMLLTFIVAVSVAAGVSAPVFMSQAIDAITAAAYERVPGILWWMFGACALYAVLLFFQGRLSARLSQSIIRRLRKDLFEKINGLPLASIDRHPHGDLMSRMTNDADNIATVISTSLGTLFAGILSVIGTTAVMLSFSVPLTLLTWMTAVVTVVTTKCVAKKMGRYFRERQELLGQLNSMVEEKVTAVRTVKAYARERQVIAAFDQTADSLTKTGIRAESIGSSMGPLMNTISNFSFVVVTVFGAYFALEGWITVGVISAFTIYSKQFTRPINEMAQLYGQVETALAGAERILAVLDEPDEQREGREVPPDAKGEIEFCHVSFSYVPEKRVIDDFSLKIGAGHKIALVGATGSGKTTIVNLLMRFYELDEGEILLDGEDIRMYAPVSLRRLVGIVLQDTVLFSDTVRNNIAYARPEATMSEVRRAAKLAHADDFIAHLPQQYATVLQSAGAELSAGQRQLLAIARACLASPRILILDEATSNVDTRTETRIQDAMARLMHDRTCLIIAHRLSTIRDADEIIVMDQGRIVEHGRHEELLQQNGRYRALYETQFAGQES</sequence>
<dbReference type="RefSeq" id="WP_244881884.1">
    <property type="nucleotide sequence ID" value="NZ_CABIWZ010000007.1"/>
</dbReference>
<keyword evidence="3" id="KW-1003">Cell membrane</keyword>
<dbReference type="InterPro" id="IPR027417">
    <property type="entry name" value="P-loop_NTPase"/>
</dbReference>
<dbReference type="PROSITE" id="PS50893">
    <property type="entry name" value="ABC_TRANSPORTER_2"/>
    <property type="match status" value="1"/>
</dbReference>
<dbReference type="GO" id="GO:0015421">
    <property type="term" value="F:ABC-type oligopeptide transporter activity"/>
    <property type="evidence" value="ECO:0007669"/>
    <property type="project" value="TreeGrafter"/>
</dbReference>
<dbReference type="PANTHER" id="PTHR43394">
    <property type="entry name" value="ATP-DEPENDENT PERMEASE MDL1, MITOCHONDRIAL"/>
    <property type="match status" value="1"/>
</dbReference>
<dbReference type="InterPro" id="IPR011527">
    <property type="entry name" value="ABC1_TM_dom"/>
</dbReference>
<evidence type="ECO:0000256" key="2">
    <source>
        <dbReference type="ARBA" id="ARBA00022448"/>
    </source>
</evidence>
<keyword evidence="13" id="KW-1185">Reference proteome</keyword>
<keyword evidence="6 12" id="KW-0067">ATP-binding</keyword>
<dbReference type="InterPro" id="IPR003439">
    <property type="entry name" value="ABC_transporter-like_ATP-bd"/>
</dbReference>
<keyword evidence="2" id="KW-0813">Transport</keyword>